<protein>
    <submittedName>
        <fullName evidence="2">Uncharacterized protein</fullName>
    </submittedName>
</protein>
<reference evidence="2" key="1">
    <citation type="journal article" date="2020" name="Mol. Plant Microbe Interact.">
        <title>Genome Sequence of the Biocontrol Agent Coniothyrium minitans strain Conio (IMI 134523).</title>
        <authorList>
            <person name="Patel D."/>
            <person name="Shittu T.A."/>
            <person name="Baroncelli R."/>
            <person name="Muthumeenakshi S."/>
            <person name="Osborne T.H."/>
            <person name="Janganan T.K."/>
            <person name="Sreenivasaprasad S."/>
        </authorList>
    </citation>
    <scope>NUCLEOTIDE SEQUENCE</scope>
    <source>
        <strain evidence="2">Conio</strain>
    </source>
</reference>
<dbReference type="OrthoDB" id="3788956at2759"/>
<name>A0A9P6KV92_9PLEO</name>
<evidence type="ECO:0000313" key="2">
    <source>
        <dbReference type="EMBL" id="KAF9739629.1"/>
    </source>
</evidence>
<accession>A0A9P6KV92</accession>
<feature type="compositionally biased region" description="Polar residues" evidence="1">
    <location>
        <begin position="94"/>
        <end position="107"/>
    </location>
</feature>
<feature type="region of interest" description="Disordered" evidence="1">
    <location>
        <begin position="27"/>
        <end position="107"/>
    </location>
</feature>
<evidence type="ECO:0000256" key="1">
    <source>
        <dbReference type="SAM" id="MobiDB-lite"/>
    </source>
</evidence>
<comment type="caution">
    <text evidence="2">The sequence shown here is derived from an EMBL/GenBank/DDBJ whole genome shotgun (WGS) entry which is preliminary data.</text>
</comment>
<dbReference type="AlphaFoldDB" id="A0A9P6KV92"/>
<feature type="compositionally biased region" description="Acidic residues" evidence="1">
    <location>
        <begin position="396"/>
        <end position="407"/>
    </location>
</feature>
<sequence length="468" mass="51158">MAHAADFHEGQLRLSAFLRVMGKVPERPKRLQQNRQAPWSLTDQHDPARGTHFLLTKPAPAAEPVQDDSTDLPDDSMPEIESSGRIPAELRSVKANNESQSVSASSATKPLDIYAQKGSDVERLNVNPAKASSAVRQKTKVVYTAKKKQMKQPMGIRNVQERHTISDNCLVFVRASTEDGLPLLGNADVVSAGLMEELDPIQDTPLGRPPAQLNNVQVGSAVNSSNVSKHSRLVNMTKNDPQQPKRSRLRADRIFTSSNAHAPKRRYGGLRLPGPGSLCDGFEGHELLIPAPKEDRRVRQKEISVGMPKPGANVDESRGGLELASGLLPVSCPIEPKLPKSSGTPLNEYGPQLELVHPVETDFQKLRHDSLPLRLVVETTIRSQLSSITAPLREGDESDSSSLDEESNASFSRSGSEDLSRSSDSENSGLLSPGPDPGEEEMDYLGEAMYGMNNRDEEDFWSQYPGLD</sequence>
<dbReference type="Proteomes" id="UP000756921">
    <property type="component" value="Unassembled WGS sequence"/>
</dbReference>
<organism evidence="2 3">
    <name type="scientific">Paraphaeosphaeria minitans</name>
    <dbReference type="NCBI Taxonomy" id="565426"/>
    <lineage>
        <taxon>Eukaryota</taxon>
        <taxon>Fungi</taxon>
        <taxon>Dikarya</taxon>
        <taxon>Ascomycota</taxon>
        <taxon>Pezizomycotina</taxon>
        <taxon>Dothideomycetes</taxon>
        <taxon>Pleosporomycetidae</taxon>
        <taxon>Pleosporales</taxon>
        <taxon>Massarineae</taxon>
        <taxon>Didymosphaeriaceae</taxon>
        <taxon>Paraphaeosphaeria</taxon>
    </lineage>
</organism>
<feature type="region of interest" description="Disordered" evidence="1">
    <location>
        <begin position="388"/>
        <end position="468"/>
    </location>
</feature>
<dbReference type="EMBL" id="WJXW01000002">
    <property type="protein sequence ID" value="KAF9739629.1"/>
    <property type="molecule type" value="Genomic_DNA"/>
</dbReference>
<evidence type="ECO:0000313" key="3">
    <source>
        <dbReference type="Proteomes" id="UP000756921"/>
    </source>
</evidence>
<feature type="compositionally biased region" description="Polar residues" evidence="1">
    <location>
        <begin position="31"/>
        <end position="42"/>
    </location>
</feature>
<feature type="compositionally biased region" description="Acidic residues" evidence="1">
    <location>
        <begin position="65"/>
        <end position="78"/>
    </location>
</feature>
<gene>
    <name evidence="2" type="ORF">PMIN01_02263</name>
</gene>
<feature type="compositionally biased region" description="Basic and acidic residues" evidence="1">
    <location>
        <begin position="415"/>
        <end position="424"/>
    </location>
</feature>
<keyword evidence="3" id="KW-1185">Reference proteome</keyword>
<proteinExistence type="predicted"/>